<dbReference type="VEuPathDB" id="MicrosporidiaDB:CWI36_0102p0060"/>
<evidence type="ECO:0000313" key="1">
    <source>
        <dbReference type="EMBL" id="TBU01086.1"/>
    </source>
</evidence>
<dbReference type="VEuPathDB" id="MicrosporidiaDB:CWI39_1488p0010"/>
<reference evidence="1 2" key="1">
    <citation type="submission" date="2017-12" db="EMBL/GenBank/DDBJ databases">
        <authorList>
            <person name="Pombert J.-F."/>
            <person name="Haag K.L."/>
            <person name="Ebert D."/>
        </authorList>
    </citation>
    <scope>NUCLEOTIDE SEQUENCE [LARGE SCALE GENOMIC DNA]</scope>
    <source>
        <strain evidence="1">IL-BN-2</strain>
    </source>
</reference>
<protein>
    <submittedName>
        <fullName evidence="1">Uncharacterized protein</fullName>
    </submittedName>
</protein>
<dbReference type="Proteomes" id="UP000293045">
    <property type="component" value="Unassembled WGS sequence"/>
</dbReference>
<sequence length="106" mass="12727">MRSKTKAYRSITQEEACVEDNEKYIIDFALSMHYLPVPTEKVEELDVKEKQICKKHNIKYGKFIEMKKAYVKEGRSCLKHFFKRGMKDRSKITAIDDYFRRHEKNS</sequence>
<dbReference type="EMBL" id="PIXR01001488">
    <property type="protein sequence ID" value="TBU01086.1"/>
    <property type="molecule type" value="Genomic_DNA"/>
</dbReference>
<accession>A0A4Q9L1W8</accession>
<name>A0A4Q9L1W8_9MICR</name>
<gene>
    <name evidence="1" type="ORF">CWI39_1488p0010</name>
</gene>
<evidence type="ECO:0000313" key="2">
    <source>
        <dbReference type="Proteomes" id="UP000293045"/>
    </source>
</evidence>
<organism evidence="1 2">
    <name type="scientific">Hamiltosporidium magnivora</name>
    <dbReference type="NCBI Taxonomy" id="148818"/>
    <lineage>
        <taxon>Eukaryota</taxon>
        <taxon>Fungi</taxon>
        <taxon>Fungi incertae sedis</taxon>
        <taxon>Microsporidia</taxon>
        <taxon>Dubosqiidae</taxon>
        <taxon>Hamiltosporidium</taxon>
    </lineage>
</organism>
<dbReference type="AlphaFoldDB" id="A0A4Q9L1W8"/>
<proteinExistence type="predicted"/>
<comment type="caution">
    <text evidence="1">The sequence shown here is derived from an EMBL/GenBank/DDBJ whole genome shotgun (WGS) entry which is preliminary data.</text>
</comment>